<feature type="region of interest" description="Disordered" evidence="1">
    <location>
        <begin position="57"/>
        <end position="76"/>
    </location>
</feature>
<keyword evidence="4" id="KW-1185">Reference proteome</keyword>
<dbReference type="AlphaFoldDB" id="A0A1B9GZW5"/>
<protein>
    <recommendedName>
        <fullName evidence="5">Calcium channel</fullName>
    </recommendedName>
</protein>
<gene>
    <name evidence="3" type="ORF">I316_01814</name>
</gene>
<keyword evidence="2" id="KW-0732">Signal</keyword>
<dbReference type="STRING" id="1296120.A0A1B9GZW5"/>
<feature type="chain" id="PRO_5008627516" description="Calcium channel" evidence="2">
    <location>
        <begin position="29"/>
        <end position="639"/>
    </location>
</feature>
<dbReference type="Proteomes" id="UP000092666">
    <property type="component" value="Unassembled WGS sequence"/>
</dbReference>
<feature type="region of interest" description="Disordered" evidence="1">
    <location>
        <begin position="187"/>
        <end position="210"/>
    </location>
</feature>
<evidence type="ECO:0000256" key="1">
    <source>
        <dbReference type="SAM" id="MobiDB-lite"/>
    </source>
</evidence>
<dbReference type="PANTHER" id="PTHR39142">
    <property type="entry name" value="MID1P"/>
    <property type="match status" value="1"/>
</dbReference>
<evidence type="ECO:0000313" key="4">
    <source>
        <dbReference type="Proteomes" id="UP000092666"/>
    </source>
</evidence>
<name>A0A1B9GZW5_9TREE</name>
<dbReference type="PANTHER" id="PTHR39142:SF1">
    <property type="entry name" value="AEL197CP"/>
    <property type="match status" value="1"/>
</dbReference>
<proteinExistence type="predicted"/>
<evidence type="ECO:0008006" key="5">
    <source>
        <dbReference type="Google" id="ProtNLM"/>
    </source>
</evidence>
<organism evidence="3 4">
    <name type="scientific">Kwoniella heveanensis BCC8398</name>
    <dbReference type="NCBI Taxonomy" id="1296120"/>
    <lineage>
        <taxon>Eukaryota</taxon>
        <taxon>Fungi</taxon>
        <taxon>Dikarya</taxon>
        <taxon>Basidiomycota</taxon>
        <taxon>Agaricomycotina</taxon>
        <taxon>Tremellomycetes</taxon>
        <taxon>Tremellales</taxon>
        <taxon>Cryptococcaceae</taxon>
        <taxon>Kwoniella</taxon>
    </lineage>
</organism>
<sequence>MSRTLTLGPMYIFLFFLAVALLLPICAGQDTSSSSVTDTSTPTGSTRATLSSTLTSTSTWTSSSASSSSTASSTRTYSLPSIPTSLSLPALNTSSPAIQLDLPSISSIYLTFSICTLTSNQTLLPNILVSTDDPPNFDLTSSSKLVNDASSGGLGSGKTGWNQRTGKNGGTWLINWKNGFGNFTIASSSSTSSDDGDDGGDQGDSDPVETGELVPISILFDLGTEDGDDGEGAVTGDMVIQMSASTNGPLNTISPSLPLLGDTTSSLALLFSPLLVSTSREEPTYPNYTLPSPQLVFEPFSALGSDNNALSPISGNSSLAHTNLSLAIIPTASSPTNQGLDYSICAIRQTVNSTGDLAGDSSGNIVLKTAVDEPQWSMLNEEEGYRHFWAVGGLTAEGNYTAWVMDDQGVLAGPIWFVMKQVLPTPLCPNIAYAAPLPANSTTDGDTNTSVDSPIQSLPDETAALLTSNLESFKTSLLSHACGRDLYSHVSGCGDCFEAYRDWLCRTVVPRCGGANGTSTATADSSSGSSSNSSDSSDTFPSPKIVHRTPSSNSSESELNPLSALPSISEEYDLLLPCLSSCNKVDRACPVDMGFRCPRRTVNAELDYAFWGDDNSVGHGGKDDLVSSYDRYGRRWCNG</sequence>
<dbReference type="GO" id="GO:0098703">
    <property type="term" value="P:calcium ion import across plasma membrane"/>
    <property type="evidence" value="ECO:0007669"/>
    <property type="project" value="InterPro"/>
</dbReference>
<feature type="signal peptide" evidence="2">
    <location>
        <begin position="1"/>
        <end position="28"/>
    </location>
</feature>
<reference evidence="3 4" key="1">
    <citation type="submission" date="2013-07" db="EMBL/GenBank/DDBJ databases">
        <title>The Genome Sequence of Cryptococcus heveanensis BCC8398.</title>
        <authorList>
            <consortium name="The Broad Institute Genome Sequencing Platform"/>
            <person name="Cuomo C."/>
            <person name="Litvintseva A."/>
            <person name="Chen Y."/>
            <person name="Heitman J."/>
            <person name="Sun S."/>
            <person name="Springer D."/>
            <person name="Dromer F."/>
            <person name="Young S.K."/>
            <person name="Zeng Q."/>
            <person name="Gargeya S."/>
            <person name="Fitzgerald M."/>
            <person name="Abouelleil A."/>
            <person name="Alvarado L."/>
            <person name="Berlin A.M."/>
            <person name="Chapman S.B."/>
            <person name="Dewar J."/>
            <person name="Goldberg J."/>
            <person name="Griggs A."/>
            <person name="Gujja S."/>
            <person name="Hansen M."/>
            <person name="Howarth C."/>
            <person name="Imamovic A."/>
            <person name="Larimer J."/>
            <person name="McCowan C."/>
            <person name="Murphy C."/>
            <person name="Pearson M."/>
            <person name="Priest M."/>
            <person name="Roberts A."/>
            <person name="Saif S."/>
            <person name="Shea T."/>
            <person name="Sykes S."/>
            <person name="Wortman J."/>
            <person name="Nusbaum C."/>
            <person name="Birren B."/>
        </authorList>
    </citation>
    <scope>NUCLEOTIDE SEQUENCE [LARGE SCALE GENOMIC DNA]</scope>
    <source>
        <strain evidence="3 4">BCC8398</strain>
    </source>
</reference>
<reference evidence="4" key="2">
    <citation type="submission" date="2013-12" db="EMBL/GenBank/DDBJ databases">
        <title>Evolution of pathogenesis and genome organization in the Tremellales.</title>
        <authorList>
            <person name="Cuomo C."/>
            <person name="Litvintseva A."/>
            <person name="Heitman J."/>
            <person name="Chen Y."/>
            <person name="Sun S."/>
            <person name="Springer D."/>
            <person name="Dromer F."/>
            <person name="Young S."/>
            <person name="Zeng Q."/>
            <person name="Chapman S."/>
            <person name="Gujja S."/>
            <person name="Saif S."/>
            <person name="Birren B."/>
        </authorList>
    </citation>
    <scope>NUCLEOTIDE SEQUENCE [LARGE SCALE GENOMIC DNA]</scope>
    <source>
        <strain evidence="4">BCC8398</strain>
    </source>
</reference>
<feature type="compositionally biased region" description="Low complexity" evidence="1">
    <location>
        <begin position="550"/>
        <end position="562"/>
    </location>
</feature>
<dbReference type="Pfam" id="PF12929">
    <property type="entry name" value="Mid1"/>
    <property type="match status" value="1"/>
</dbReference>
<evidence type="ECO:0000256" key="2">
    <source>
        <dbReference type="SAM" id="SignalP"/>
    </source>
</evidence>
<dbReference type="GO" id="GO:0005262">
    <property type="term" value="F:calcium channel activity"/>
    <property type="evidence" value="ECO:0007669"/>
    <property type="project" value="InterPro"/>
</dbReference>
<dbReference type="InterPro" id="IPR024338">
    <property type="entry name" value="MID1/Yam8"/>
</dbReference>
<feature type="region of interest" description="Disordered" evidence="1">
    <location>
        <begin position="517"/>
        <end position="562"/>
    </location>
</feature>
<feature type="compositionally biased region" description="Acidic residues" evidence="1">
    <location>
        <begin position="194"/>
        <end position="209"/>
    </location>
</feature>
<feature type="compositionally biased region" description="Low complexity" evidence="1">
    <location>
        <begin position="517"/>
        <end position="539"/>
    </location>
</feature>
<dbReference type="OrthoDB" id="5405745at2759"/>
<dbReference type="EMBL" id="KI669495">
    <property type="protein sequence ID" value="OCF36563.1"/>
    <property type="molecule type" value="Genomic_DNA"/>
</dbReference>
<accession>A0A1B9GZW5</accession>
<evidence type="ECO:0000313" key="3">
    <source>
        <dbReference type="EMBL" id="OCF36563.1"/>
    </source>
</evidence>